<dbReference type="NCBIfam" id="TIGR00571">
    <property type="entry name" value="dam"/>
    <property type="match status" value="1"/>
</dbReference>
<accession>A0ABY8MJN0</accession>
<evidence type="ECO:0000256" key="6">
    <source>
        <dbReference type="ARBA" id="ARBA00047942"/>
    </source>
</evidence>
<keyword evidence="5 7" id="KW-0949">S-adenosyl-L-methionine</keyword>
<dbReference type="InterPro" id="IPR023095">
    <property type="entry name" value="Ade_MeTrfase_dom_2"/>
</dbReference>
<evidence type="ECO:0000256" key="8">
    <source>
        <dbReference type="SAM" id="MobiDB-lite"/>
    </source>
</evidence>
<dbReference type="SUPFAM" id="SSF53335">
    <property type="entry name" value="S-adenosyl-L-methionine-dependent methyltransferases"/>
    <property type="match status" value="1"/>
</dbReference>
<dbReference type="RefSeq" id="WP_326928440.1">
    <property type="nucleotide sequence ID" value="NZ_CP123443.1"/>
</dbReference>
<reference evidence="9 10" key="1">
    <citation type="submission" date="2023-04" db="EMBL/GenBank/DDBJ databases">
        <title>Spirochaete genome identified in red abalone sample constitutes a novel genus.</title>
        <authorList>
            <person name="Sharma S.P."/>
            <person name="Purcell C.M."/>
            <person name="Hyde J.R."/>
            <person name="Severin A.J."/>
        </authorList>
    </citation>
    <scope>NUCLEOTIDE SEQUENCE [LARGE SCALE GENOMIC DNA]</scope>
    <source>
        <strain evidence="9 10">SP-2023</strain>
    </source>
</reference>
<dbReference type="InterPro" id="IPR012263">
    <property type="entry name" value="M_m6A_EcoRV"/>
</dbReference>
<evidence type="ECO:0000313" key="9">
    <source>
        <dbReference type="EMBL" id="WGK70232.1"/>
    </source>
</evidence>
<proteinExistence type="inferred from homology"/>
<evidence type="ECO:0000256" key="2">
    <source>
        <dbReference type="ARBA" id="ARBA00011900"/>
    </source>
</evidence>
<evidence type="ECO:0000256" key="3">
    <source>
        <dbReference type="ARBA" id="ARBA00022603"/>
    </source>
</evidence>
<dbReference type="GO" id="GO:0032259">
    <property type="term" value="P:methylation"/>
    <property type="evidence" value="ECO:0007669"/>
    <property type="project" value="UniProtKB-KW"/>
</dbReference>
<dbReference type="GO" id="GO:0009007">
    <property type="term" value="F:site-specific DNA-methyltransferase (adenine-specific) activity"/>
    <property type="evidence" value="ECO:0007669"/>
    <property type="project" value="UniProtKB-EC"/>
</dbReference>
<dbReference type="Gene3D" id="3.40.50.150">
    <property type="entry name" value="Vaccinia Virus protein VP39"/>
    <property type="match status" value="1"/>
</dbReference>
<evidence type="ECO:0000313" key="10">
    <source>
        <dbReference type="Proteomes" id="UP001228690"/>
    </source>
</evidence>
<keyword evidence="10" id="KW-1185">Reference proteome</keyword>
<dbReference type="PANTHER" id="PTHR30481">
    <property type="entry name" value="DNA ADENINE METHYLASE"/>
    <property type="match status" value="1"/>
</dbReference>
<evidence type="ECO:0000256" key="1">
    <source>
        <dbReference type="ARBA" id="ARBA00006594"/>
    </source>
</evidence>
<gene>
    <name evidence="9" type="ORF">P0082_05060</name>
</gene>
<comment type="catalytic activity">
    <reaction evidence="6 7">
        <text>a 2'-deoxyadenosine in DNA + S-adenosyl-L-methionine = an N(6)-methyl-2'-deoxyadenosine in DNA + S-adenosyl-L-homocysteine + H(+)</text>
        <dbReference type="Rhea" id="RHEA:15197"/>
        <dbReference type="Rhea" id="RHEA-COMP:12418"/>
        <dbReference type="Rhea" id="RHEA-COMP:12419"/>
        <dbReference type="ChEBI" id="CHEBI:15378"/>
        <dbReference type="ChEBI" id="CHEBI:57856"/>
        <dbReference type="ChEBI" id="CHEBI:59789"/>
        <dbReference type="ChEBI" id="CHEBI:90615"/>
        <dbReference type="ChEBI" id="CHEBI:90616"/>
        <dbReference type="EC" id="2.1.1.72"/>
    </reaction>
</comment>
<dbReference type="PANTHER" id="PTHR30481:SF3">
    <property type="entry name" value="DNA ADENINE METHYLASE"/>
    <property type="match status" value="1"/>
</dbReference>
<dbReference type="PROSITE" id="PS00092">
    <property type="entry name" value="N6_MTASE"/>
    <property type="match status" value="1"/>
</dbReference>
<name>A0ABY8MJN0_9SPIO</name>
<dbReference type="Gene3D" id="1.10.1020.10">
    <property type="entry name" value="Adenine-specific Methyltransferase, Domain 2"/>
    <property type="match status" value="1"/>
</dbReference>
<dbReference type="InterPro" id="IPR012327">
    <property type="entry name" value="MeTrfase_D12"/>
</dbReference>
<dbReference type="EMBL" id="CP123443">
    <property type="protein sequence ID" value="WGK70232.1"/>
    <property type="molecule type" value="Genomic_DNA"/>
</dbReference>
<dbReference type="InterPro" id="IPR002052">
    <property type="entry name" value="DNA_methylase_N6_adenine_CS"/>
</dbReference>
<evidence type="ECO:0000256" key="5">
    <source>
        <dbReference type="ARBA" id="ARBA00022691"/>
    </source>
</evidence>
<protein>
    <recommendedName>
        <fullName evidence="2 7">Site-specific DNA-methyltransferase (adenine-specific)</fullName>
        <ecNumber evidence="2 7">2.1.1.72</ecNumber>
    </recommendedName>
</protein>
<feature type="region of interest" description="Disordered" evidence="8">
    <location>
        <begin position="306"/>
        <end position="335"/>
    </location>
</feature>
<dbReference type="Proteomes" id="UP001228690">
    <property type="component" value="Chromosome"/>
</dbReference>
<organism evidence="9 10">
    <name type="scientific">Candidatus Haliotispira prima</name>
    <dbReference type="NCBI Taxonomy" id="3034016"/>
    <lineage>
        <taxon>Bacteria</taxon>
        <taxon>Pseudomonadati</taxon>
        <taxon>Spirochaetota</taxon>
        <taxon>Spirochaetia</taxon>
        <taxon>Spirochaetales</taxon>
        <taxon>Spirochaetaceae</taxon>
        <taxon>Candidatus Haliotispira</taxon>
    </lineage>
</organism>
<evidence type="ECO:0000256" key="4">
    <source>
        <dbReference type="ARBA" id="ARBA00022679"/>
    </source>
</evidence>
<dbReference type="PRINTS" id="PR00505">
    <property type="entry name" value="D12N6MTFRASE"/>
</dbReference>
<sequence length="335" mass="38625">MLTDIGIKGPNPVGPKRKIMKTVVPPIKSQGIKTKLVHWISANVNGIEFDRWVEPFMGTGVVAFNVQPKKALLCDSNPHLINFYKALQKKEISSGQVRRFLDEEGAKLARTEGEHYYIVRNRFNEKGTPLDFLFLSRSCFNGMMRFNKNGGFNVPFCKKPNRFAQALVTKITNQVENIQQIIELGDYEFKHQDFKETLSELKNSDLVYLDPPYIGRHVDYFDSWSEKEEMTLNNSLKKANGKFILSTWLSNKYRINDYLFSVWKDSNIVTKEHFYHLGGKETNRNTVYEALLSNMKLKDSISNAEMKSRMEKNKSPLTSAPKIDDFPEQSPLNHP</sequence>
<keyword evidence="3 7" id="KW-0489">Methyltransferase</keyword>
<dbReference type="InterPro" id="IPR029063">
    <property type="entry name" value="SAM-dependent_MTases_sf"/>
</dbReference>
<evidence type="ECO:0000256" key="7">
    <source>
        <dbReference type="RuleBase" id="RU361257"/>
    </source>
</evidence>
<comment type="similarity">
    <text evidence="1 7">Belongs to the N(4)/N(6)-methyltransferase family.</text>
</comment>
<keyword evidence="4 7" id="KW-0808">Transferase</keyword>
<dbReference type="PIRSF" id="PIRSF000398">
    <property type="entry name" value="M_m6A_EcoRV"/>
    <property type="match status" value="1"/>
</dbReference>
<dbReference type="Pfam" id="PF02086">
    <property type="entry name" value="MethyltransfD12"/>
    <property type="match status" value="1"/>
</dbReference>
<dbReference type="EC" id="2.1.1.72" evidence="2 7"/>